<dbReference type="EMBL" id="LR134162">
    <property type="protein sequence ID" value="VEB00920.1"/>
    <property type="molecule type" value="Genomic_DNA"/>
</dbReference>
<dbReference type="GO" id="GO:0016787">
    <property type="term" value="F:hydrolase activity"/>
    <property type="evidence" value="ECO:0007669"/>
    <property type="project" value="UniProtKB-KW"/>
</dbReference>
<keyword evidence="1" id="KW-0378">Hydrolase</keyword>
<gene>
    <name evidence="1" type="primary">sixA_2</name>
    <name evidence="1" type="ORF">NCTC13635_01660</name>
</gene>
<dbReference type="Gene3D" id="3.40.50.1240">
    <property type="entry name" value="Phosphoglycerate mutase-like"/>
    <property type="match status" value="1"/>
</dbReference>
<dbReference type="EC" id="3.1.3.-" evidence="1"/>
<proteinExistence type="predicted"/>
<organism evidence="1 2">
    <name type="scientific">Klebsiella pneumoniae</name>
    <dbReference type="NCBI Taxonomy" id="573"/>
    <lineage>
        <taxon>Bacteria</taxon>
        <taxon>Pseudomonadati</taxon>
        <taxon>Pseudomonadota</taxon>
        <taxon>Gammaproteobacteria</taxon>
        <taxon>Enterobacterales</taxon>
        <taxon>Enterobacteriaceae</taxon>
        <taxon>Klebsiella/Raoultella group</taxon>
        <taxon>Klebsiella</taxon>
        <taxon>Klebsiella pneumoniae complex</taxon>
    </lineage>
</organism>
<dbReference type="SUPFAM" id="SSF53254">
    <property type="entry name" value="Phosphoglycerate mutase-like"/>
    <property type="match status" value="1"/>
</dbReference>
<dbReference type="InterPro" id="IPR029033">
    <property type="entry name" value="His_PPase_superfam"/>
</dbReference>
<reference evidence="1 2" key="1">
    <citation type="submission" date="2018-12" db="EMBL/GenBank/DDBJ databases">
        <authorList>
            <consortium name="Pathogen Informatics"/>
        </authorList>
    </citation>
    <scope>NUCLEOTIDE SEQUENCE [LARGE SCALE GENOMIC DNA]</scope>
    <source>
        <strain evidence="1 2">NCTC13635</strain>
    </source>
</reference>
<name>A0A3S4GC10_KLEPN</name>
<sequence length="50" mass="5544">MATWLKGQKVDIERVLVSPYLRAEQTLDIVGGVHEPAETCRRDAGAHAVR</sequence>
<accession>A0A3S4GC10</accession>
<evidence type="ECO:0000313" key="2">
    <source>
        <dbReference type="Proteomes" id="UP000282433"/>
    </source>
</evidence>
<protein>
    <submittedName>
        <fullName evidence="1">Phosphohistidine phosphatase SixA</fullName>
        <ecNumber evidence="1">3.1.3.-</ecNumber>
    </submittedName>
</protein>
<evidence type="ECO:0000313" key="1">
    <source>
        <dbReference type="EMBL" id="VEB00920.1"/>
    </source>
</evidence>
<dbReference type="AlphaFoldDB" id="A0A3S4GC10"/>
<dbReference type="Proteomes" id="UP000282433">
    <property type="component" value="Chromosome"/>
</dbReference>